<dbReference type="Pfam" id="PF00010">
    <property type="entry name" value="HLH"/>
    <property type="match status" value="1"/>
</dbReference>
<dbReference type="InterPro" id="IPR011009">
    <property type="entry name" value="Kinase-like_dom_sf"/>
</dbReference>
<dbReference type="SUPFAM" id="SSF47459">
    <property type="entry name" value="HLH, helix-loop-helix DNA-binding domain"/>
    <property type="match status" value="1"/>
</dbReference>
<sequence length="620" mass="68897">MAFHIKSLIFFSVLIGCICVSQSDYLFNVCGSNGNYTNNSVYKTNLDKAFDNLLFAANTSNSGFYNASFGEESNRVYTLVLCRGDVQPDICRSCVKDSINMLKEQCPHQKEADEWYQECLLRYSNTSILNTLVTEPTRMHSGTVASDKAQFNQDLRDMLDNLKAQAIQQKFATAKQTTQDRTIYGLMQCTPDLSSTQCSNCLDKAIENIPTCCSGRTGGQVLKPSCRLRFEIGPFYDGTPSVDIQTPSAKQPPAVAGTDNNKKQTIIIIVVVIVGTVTLLLVLFCIYKRKGKPRTAAGILPKDMVNLQTIQSIQYNFGTLEVATNCFSGGNKLGQGGFGAVYKGTLQNGERIAVKRLSAGSNQGQQEFINEVVIVAELQHKNLVRLHGYCYEGTERLLVYELLPNASLDHFILGMYLEFWMVFSVVTEFGDSLGSSDAFKEHGFIHIHHPTYLTKSGSCSLSGSKACREKMRRDRLNDKFQELSSILEPGRTSKTDKAIILSDCIRMVNQLREEARKLKDSHDILQDKMNELKAEKNELRDEKQKLKAEKEVLEQQVKGLHTQPGFLPPAVVSSPFAGAGQFFGGKMVPFMGYPGVPMWQFTPPAAVDTTHDHVLHSPVA</sequence>
<keyword evidence="9 19" id="KW-0547">Nucleotide-binding</keyword>
<dbReference type="InterPro" id="IPR002902">
    <property type="entry name" value="GNK2"/>
</dbReference>
<evidence type="ECO:0000256" key="21">
    <source>
        <dbReference type="SAM" id="Phobius"/>
    </source>
</evidence>
<keyword evidence="20" id="KW-0175">Coiled coil</keyword>
<dbReference type="FunFam" id="3.30.430.20:FF:000002">
    <property type="entry name" value="Cysteine-rich receptor-like protein kinase 10"/>
    <property type="match status" value="1"/>
</dbReference>
<dbReference type="PANTHER" id="PTHR46133">
    <property type="entry name" value="BHLH TRANSCRIPTION FACTOR"/>
    <property type="match status" value="1"/>
</dbReference>
<evidence type="ECO:0000256" key="22">
    <source>
        <dbReference type="SAM" id="SignalP"/>
    </source>
</evidence>
<keyword evidence="15" id="KW-0804">Transcription</keyword>
<feature type="domain" description="Gnk2-homologous" evidence="25">
    <location>
        <begin position="133"/>
        <end position="235"/>
    </location>
</feature>
<comment type="subcellular location">
    <subcellularLocation>
        <location evidence="2">Membrane</location>
        <topology evidence="2">Single-pass membrane protein</topology>
    </subcellularLocation>
    <subcellularLocation>
        <location evidence="1">Nucleus</location>
    </subcellularLocation>
</comment>
<protein>
    <submittedName>
        <fullName evidence="26">Uncharacterized protein</fullName>
    </submittedName>
</protein>
<keyword evidence="7 22" id="KW-0732">Signal</keyword>
<keyword evidence="10" id="KW-0418">Kinase</keyword>
<keyword evidence="16" id="KW-0675">Receptor</keyword>
<feature type="coiled-coil region" evidence="20">
    <location>
        <begin position="501"/>
        <end position="563"/>
    </location>
</feature>
<dbReference type="Pfam" id="PF07714">
    <property type="entry name" value="PK_Tyr_Ser-Thr"/>
    <property type="match status" value="1"/>
</dbReference>
<keyword evidence="4" id="KW-0597">Phosphoprotein</keyword>
<dbReference type="PROSITE" id="PS50888">
    <property type="entry name" value="BHLH"/>
    <property type="match status" value="1"/>
</dbReference>
<evidence type="ECO:0000256" key="14">
    <source>
        <dbReference type="ARBA" id="ARBA00023136"/>
    </source>
</evidence>
<evidence type="ECO:0000259" key="25">
    <source>
        <dbReference type="PROSITE" id="PS51473"/>
    </source>
</evidence>
<evidence type="ECO:0000259" key="23">
    <source>
        <dbReference type="PROSITE" id="PS50011"/>
    </source>
</evidence>
<dbReference type="Gramene" id="KZN07280">
    <property type="protein sequence ID" value="KZN07280"/>
    <property type="gene ID" value="DCAR_008117"/>
</dbReference>
<keyword evidence="8" id="KW-0677">Repeat</keyword>
<evidence type="ECO:0000256" key="8">
    <source>
        <dbReference type="ARBA" id="ARBA00022737"/>
    </source>
</evidence>
<reference evidence="26" key="1">
    <citation type="journal article" date="2016" name="Nat. Genet.">
        <title>A high-quality carrot genome assembly provides new insights into carotenoid accumulation and asterid genome evolution.</title>
        <authorList>
            <person name="Iorizzo M."/>
            <person name="Ellison S."/>
            <person name="Senalik D."/>
            <person name="Zeng P."/>
            <person name="Satapoomin P."/>
            <person name="Huang J."/>
            <person name="Bowman M."/>
            <person name="Iovene M."/>
            <person name="Sanseverino W."/>
            <person name="Cavagnaro P."/>
            <person name="Yildiz M."/>
            <person name="Macko-Podgorni A."/>
            <person name="Moranska E."/>
            <person name="Grzebelus E."/>
            <person name="Grzebelus D."/>
            <person name="Ashrafi H."/>
            <person name="Zheng Z."/>
            <person name="Cheng S."/>
            <person name="Spooner D."/>
            <person name="Van Deynze A."/>
            <person name="Simon P."/>
        </authorList>
    </citation>
    <scope>NUCLEOTIDE SEQUENCE [LARGE SCALE GENOMIC DNA]</scope>
    <source>
        <tissue evidence="26">Leaf</tissue>
    </source>
</reference>
<proteinExistence type="predicted"/>
<evidence type="ECO:0000256" key="15">
    <source>
        <dbReference type="ARBA" id="ARBA00023163"/>
    </source>
</evidence>
<feature type="chain" id="PRO_5007873109" evidence="22">
    <location>
        <begin position="24"/>
        <end position="620"/>
    </location>
</feature>
<evidence type="ECO:0000256" key="17">
    <source>
        <dbReference type="ARBA" id="ARBA00023180"/>
    </source>
</evidence>
<dbReference type="PANTHER" id="PTHR46133:SF23">
    <property type="entry name" value="TRANSCRIPTION FACTOR ILR3-LIKE"/>
    <property type="match status" value="1"/>
</dbReference>
<dbReference type="PROSITE" id="PS50011">
    <property type="entry name" value="PROTEIN_KINASE_DOM"/>
    <property type="match status" value="1"/>
</dbReference>
<dbReference type="SMART" id="SM00353">
    <property type="entry name" value="HLH"/>
    <property type="match status" value="1"/>
</dbReference>
<feature type="domain" description="BHLH" evidence="24">
    <location>
        <begin position="460"/>
        <end position="511"/>
    </location>
</feature>
<evidence type="ECO:0000256" key="3">
    <source>
        <dbReference type="ARBA" id="ARBA00022527"/>
    </source>
</evidence>
<dbReference type="InterPro" id="IPR038408">
    <property type="entry name" value="GNK2_sf"/>
</dbReference>
<evidence type="ECO:0000256" key="11">
    <source>
        <dbReference type="ARBA" id="ARBA00022840"/>
    </source>
</evidence>
<dbReference type="InterPro" id="IPR000719">
    <property type="entry name" value="Prot_kinase_dom"/>
</dbReference>
<dbReference type="InterPro" id="IPR036638">
    <property type="entry name" value="HLH_DNA-bd_sf"/>
</dbReference>
<evidence type="ECO:0000256" key="16">
    <source>
        <dbReference type="ARBA" id="ARBA00023170"/>
    </source>
</evidence>
<feature type="domain" description="Gnk2-homologous" evidence="25">
    <location>
        <begin position="24"/>
        <end position="128"/>
    </location>
</feature>
<evidence type="ECO:0000256" key="5">
    <source>
        <dbReference type="ARBA" id="ARBA00022679"/>
    </source>
</evidence>
<evidence type="ECO:0000256" key="18">
    <source>
        <dbReference type="ARBA" id="ARBA00023242"/>
    </source>
</evidence>
<dbReference type="PROSITE" id="PS51257">
    <property type="entry name" value="PROKAR_LIPOPROTEIN"/>
    <property type="match status" value="1"/>
</dbReference>
<keyword evidence="18" id="KW-0539">Nucleus</keyword>
<dbReference type="GO" id="GO:0005524">
    <property type="term" value="F:ATP binding"/>
    <property type="evidence" value="ECO:0007669"/>
    <property type="project" value="UniProtKB-UniRule"/>
</dbReference>
<dbReference type="PROSITE" id="PS00107">
    <property type="entry name" value="PROTEIN_KINASE_ATP"/>
    <property type="match status" value="1"/>
</dbReference>
<dbReference type="GO" id="GO:0004674">
    <property type="term" value="F:protein serine/threonine kinase activity"/>
    <property type="evidence" value="ECO:0007669"/>
    <property type="project" value="UniProtKB-KW"/>
</dbReference>
<dbReference type="InterPro" id="IPR044818">
    <property type="entry name" value="ILR3-like"/>
</dbReference>
<feature type="transmembrane region" description="Helical" evidence="21">
    <location>
        <begin position="266"/>
        <end position="287"/>
    </location>
</feature>
<feature type="binding site" evidence="19">
    <location>
        <position position="355"/>
    </location>
    <ligand>
        <name>ATP</name>
        <dbReference type="ChEBI" id="CHEBI:30616"/>
    </ligand>
</feature>
<evidence type="ECO:0000256" key="12">
    <source>
        <dbReference type="ARBA" id="ARBA00022989"/>
    </source>
</evidence>
<evidence type="ECO:0000313" key="26">
    <source>
        <dbReference type="EMBL" id="KZN07280.1"/>
    </source>
</evidence>
<keyword evidence="14 21" id="KW-0472">Membrane</keyword>
<dbReference type="Gene3D" id="4.10.280.10">
    <property type="entry name" value="Helix-loop-helix DNA-binding domain"/>
    <property type="match status" value="1"/>
</dbReference>
<keyword evidence="3" id="KW-0723">Serine/threonine-protein kinase</keyword>
<dbReference type="FunFam" id="3.30.430.20:FF:000003">
    <property type="entry name" value="Cysteine-rich RLK (RECEPTOR-like protein kinase) 10"/>
    <property type="match status" value="1"/>
</dbReference>
<dbReference type="Gene3D" id="3.30.200.20">
    <property type="entry name" value="Phosphorylase Kinase, domain 1"/>
    <property type="match status" value="1"/>
</dbReference>
<evidence type="ECO:0000256" key="4">
    <source>
        <dbReference type="ARBA" id="ARBA00022553"/>
    </source>
</evidence>
<evidence type="ECO:0000256" key="10">
    <source>
        <dbReference type="ARBA" id="ARBA00022777"/>
    </source>
</evidence>
<feature type="domain" description="Protein kinase" evidence="23">
    <location>
        <begin position="327"/>
        <end position="620"/>
    </location>
</feature>
<dbReference type="GO" id="GO:0016020">
    <property type="term" value="C:membrane"/>
    <property type="evidence" value="ECO:0007669"/>
    <property type="project" value="UniProtKB-SubCell"/>
</dbReference>
<dbReference type="CDD" id="cd23509">
    <property type="entry name" value="Gnk2-like"/>
    <property type="match status" value="2"/>
</dbReference>
<dbReference type="GO" id="GO:0006879">
    <property type="term" value="P:intracellular iron ion homeostasis"/>
    <property type="evidence" value="ECO:0007669"/>
    <property type="project" value="InterPro"/>
</dbReference>
<dbReference type="InterPro" id="IPR011598">
    <property type="entry name" value="bHLH_dom"/>
</dbReference>
<evidence type="ECO:0000256" key="20">
    <source>
        <dbReference type="SAM" id="Coils"/>
    </source>
</evidence>
<dbReference type="CDD" id="cd11446">
    <property type="entry name" value="bHLH_AtILR3_like"/>
    <property type="match status" value="1"/>
</dbReference>
<evidence type="ECO:0000259" key="24">
    <source>
        <dbReference type="PROSITE" id="PS50888"/>
    </source>
</evidence>
<organism evidence="26">
    <name type="scientific">Daucus carota subsp. sativus</name>
    <name type="common">Carrot</name>
    <dbReference type="NCBI Taxonomy" id="79200"/>
    <lineage>
        <taxon>Eukaryota</taxon>
        <taxon>Viridiplantae</taxon>
        <taxon>Streptophyta</taxon>
        <taxon>Embryophyta</taxon>
        <taxon>Tracheophyta</taxon>
        <taxon>Spermatophyta</taxon>
        <taxon>Magnoliopsida</taxon>
        <taxon>eudicotyledons</taxon>
        <taxon>Gunneridae</taxon>
        <taxon>Pentapetalae</taxon>
        <taxon>asterids</taxon>
        <taxon>campanulids</taxon>
        <taxon>Apiales</taxon>
        <taxon>Apiaceae</taxon>
        <taxon>Apioideae</taxon>
        <taxon>Scandiceae</taxon>
        <taxon>Daucinae</taxon>
        <taxon>Daucus</taxon>
        <taxon>Daucus sect. Daucus</taxon>
    </lineage>
</organism>
<dbReference type="Pfam" id="PF01657">
    <property type="entry name" value="Stress-antifung"/>
    <property type="match status" value="2"/>
</dbReference>
<keyword evidence="13" id="KW-0805">Transcription regulation</keyword>
<evidence type="ECO:0000256" key="1">
    <source>
        <dbReference type="ARBA" id="ARBA00004123"/>
    </source>
</evidence>
<feature type="signal peptide" evidence="22">
    <location>
        <begin position="1"/>
        <end position="23"/>
    </location>
</feature>
<evidence type="ECO:0000256" key="9">
    <source>
        <dbReference type="ARBA" id="ARBA00022741"/>
    </source>
</evidence>
<keyword evidence="11 19" id="KW-0067">ATP-binding</keyword>
<keyword evidence="6 21" id="KW-0812">Transmembrane</keyword>
<evidence type="ECO:0000256" key="13">
    <source>
        <dbReference type="ARBA" id="ARBA00023015"/>
    </source>
</evidence>
<accession>A0A166F312</accession>
<dbReference type="FunFam" id="3.30.200.20:FF:000142">
    <property type="entry name" value="Cysteine-rich receptor-like protein kinase 10"/>
    <property type="match status" value="1"/>
</dbReference>
<dbReference type="GO" id="GO:0046983">
    <property type="term" value="F:protein dimerization activity"/>
    <property type="evidence" value="ECO:0007669"/>
    <property type="project" value="InterPro"/>
</dbReference>
<evidence type="ECO:0000256" key="6">
    <source>
        <dbReference type="ARBA" id="ARBA00022692"/>
    </source>
</evidence>
<keyword evidence="5" id="KW-0808">Transferase</keyword>
<name>A0A166F312_DAUCS</name>
<dbReference type="AlphaFoldDB" id="A0A166F312"/>
<dbReference type="GO" id="GO:0005634">
    <property type="term" value="C:nucleus"/>
    <property type="evidence" value="ECO:0007669"/>
    <property type="project" value="UniProtKB-SubCell"/>
</dbReference>
<dbReference type="EMBL" id="LNRQ01000002">
    <property type="protein sequence ID" value="KZN07280.1"/>
    <property type="molecule type" value="Genomic_DNA"/>
</dbReference>
<dbReference type="PROSITE" id="PS51473">
    <property type="entry name" value="GNK2"/>
    <property type="match status" value="2"/>
</dbReference>
<evidence type="ECO:0000256" key="2">
    <source>
        <dbReference type="ARBA" id="ARBA00004167"/>
    </source>
</evidence>
<keyword evidence="12 21" id="KW-1133">Transmembrane helix</keyword>
<dbReference type="SUPFAM" id="SSF56112">
    <property type="entry name" value="Protein kinase-like (PK-like)"/>
    <property type="match status" value="1"/>
</dbReference>
<comment type="caution">
    <text evidence="26">The sequence shown here is derived from an EMBL/GenBank/DDBJ whole genome shotgun (WGS) entry which is preliminary data.</text>
</comment>
<evidence type="ECO:0000256" key="19">
    <source>
        <dbReference type="PROSITE-ProRule" id="PRU10141"/>
    </source>
</evidence>
<dbReference type="Gene3D" id="3.30.430.20">
    <property type="entry name" value="Gnk2 domain, C-X8-C-X2-C motif"/>
    <property type="match status" value="2"/>
</dbReference>
<keyword evidence="17" id="KW-0325">Glycoprotein</keyword>
<dbReference type="InterPro" id="IPR001245">
    <property type="entry name" value="Ser-Thr/Tyr_kinase_cat_dom"/>
</dbReference>
<dbReference type="GO" id="GO:0003700">
    <property type="term" value="F:DNA-binding transcription factor activity"/>
    <property type="evidence" value="ECO:0007669"/>
    <property type="project" value="InterPro"/>
</dbReference>
<dbReference type="InterPro" id="IPR017441">
    <property type="entry name" value="Protein_kinase_ATP_BS"/>
</dbReference>
<gene>
    <name evidence="26" type="ORF">DCAR_008117</name>
</gene>
<evidence type="ECO:0000256" key="7">
    <source>
        <dbReference type="ARBA" id="ARBA00022729"/>
    </source>
</evidence>